<dbReference type="Pfam" id="PF13668">
    <property type="entry name" value="Ferritin_2"/>
    <property type="match status" value="1"/>
</dbReference>
<dbReference type="OMA" id="EVYMMIT"/>
<dbReference type="SUPFAM" id="SSF47240">
    <property type="entry name" value="Ferritin-like"/>
    <property type="match status" value="1"/>
</dbReference>
<evidence type="ECO:0000313" key="2">
    <source>
        <dbReference type="EMBL" id="EKD17932.1"/>
    </source>
</evidence>
<dbReference type="EMBL" id="JH921434">
    <property type="protein sequence ID" value="EKD17932.1"/>
    <property type="molecule type" value="Genomic_DNA"/>
</dbReference>
<dbReference type="InParanoid" id="K1WZ70"/>
<feature type="signal peptide" evidence="1">
    <location>
        <begin position="1"/>
        <end position="21"/>
    </location>
</feature>
<dbReference type="KEGG" id="mbe:MBM_03704"/>
<dbReference type="Proteomes" id="UP000006753">
    <property type="component" value="Unassembled WGS sequence"/>
</dbReference>
<organism evidence="2 3">
    <name type="scientific">Marssonina brunnea f. sp. multigermtubi (strain MB_m1)</name>
    <name type="common">Marssonina leaf spot fungus</name>
    <dbReference type="NCBI Taxonomy" id="1072389"/>
    <lineage>
        <taxon>Eukaryota</taxon>
        <taxon>Fungi</taxon>
        <taxon>Dikarya</taxon>
        <taxon>Ascomycota</taxon>
        <taxon>Pezizomycotina</taxon>
        <taxon>Leotiomycetes</taxon>
        <taxon>Helotiales</taxon>
        <taxon>Drepanopezizaceae</taxon>
        <taxon>Drepanopeziza</taxon>
    </lineage>
</organism>
<dbReference type="AlphaFoldDB" id="K1WZ70"/>
<dbReference type="InterPro" id="IPR009078">
    <property type="entry name" value="Ferritin-like_SF"/>
</dbReference>
<keyword evidence="3" id="KW-1185">Reference proteome</keyword>
<feature type="chain" id="PRO_5003855055" evidence="1">
    <location>
        <begin position="22"/>
        <end position="367"/>
    </location>
</feature>
<proteinExistence type="predicted"/>
<evidence type="ECO:0000256" key="1">
    <source>
        <dbReference type="SAM" id="SignalP"/>
    </source>
</evidence>
<sequence>MPSMKSILCAVAVGCVASTMALPAAPKYTYTAYEKRAYEYGQQARKLMLERRQNPATGLPDGLTDVDILELYGPSPLLPCSLLYPPLYSPNLTILQAEANRPRSALTLENLETAFYQQGFAKFQDTDFAALGLAPAEITNLKSIGGTEATHVTTLNAAISGAGTAPVAPCTYNFAPALTDAKTMVATAAVLENVGVSAYLAAAPLVKAPGILTVAGEIVTVEARHQTFVRTASRTAAIPSAFDTPLGIRAVFTLAAGFISACPAGSNLAITPFPALTMTAGAAMPASPIAAGSQVAVTTTATGGTSCAFVNGGLPGGSAFTPFTNGACTVPQNLAGVTYLHLASSTPPDNILTDAITVAGPMVMTIT</sequence>
<accession>K1WZ70</accession>
<evidence type="ECO:0000313" key="3">
    <source>
        <dbReference type="Proteomes" id="UP000006753"/>
    </source>
</evidence>
<dbReference type="InterPro" id="IPR012347">
    <property type="entry name" value="Ferritin-like"/>
</dbReference>
<dbReference type="CDD" id="cd00657">
    <property type="entry name" value="Ferritin_like"/>
    <property type="match status" value="1"/>
</dbReference>
<dbReference type="Gene3D" id="1.20.1260.10">
    <property type="match status" value="1"/>
</dbReference>
<protein>
    <submittedName>
        <fullName evidence="2">Twin-arginine translocation pathway signal</fullName>
    </submittedName>
</protein>
<gene>
    <name evidence="2" type="ORF">MBM_03704</name>
</gene>
<keyword evidence="1" id="KW-0732">Signal</keyword>
<dbReference type="OrthoDB" id="1001765at2759"/>
<dbReference type="HOGENOM" id="CLU_029630_0_1_1"/>
<reference evidence="2 3" key="1">
    <citation type="journal article" date="2012" name="BMC Genomics">
        <title>Sequencing the genome of Marssonina brunnea reveals fungus-poplar co-evolution.</title>
        <authorList>
            <person name="Zhu S."/>
            <person name="Cao Y.-Z."/>
            <person name="Jiang C."/>
            <person name="Tan B.-Y."/>
            <person name="Wang Z."/>
            <person name="Feng S."/>
            <person name="Zhang L."/>
            <person name="Su X.-H."/>
            <person name="Brejova B."/>
            <person name="Vinar T."/>
            <person name="Xu M."/>
            <person name="Wang M.-X."/>
            <person name="Zhang S.-G."/>
            <person name="Huang M.-R."/>
            <person name="Wu R."/>
            <person name="Zhou Y."/>
        </authorList>
    </citation>
    <scope>NUCLEOTIDE SEQUENCE [LARGE SCALE GENOMIC DNA]</scope>
    <source>
        <strain evidence="2 3">MB_m1</strain>
    </source>
</reference>
<name>K1WZ70_MARBU</name>
<dbReference type="eggNOG" id="ENOG502QVCK">
    <property type="taxonomic scope" value="Eukaryota"/>
</dbReference>